<sequence length="112" mass="12022">MEESSVTFQVGGGRCRGCCYCCCYGGMDIWAREASSAASSLARWSMIGVFILSSFLIDGTSSSSLWLLRGRMLPLMIMAKVGALLLFFFFDGTPKASLSCLGALLGPRQELG</sequence>
<reference evidence="2 3" key="1">
    <citation type="submission" date="2017-11" db="EMBL/GenBank/DDBJ databases">
        <title>De-novo sequencing of pomegranate (Punica granatum L.) genome.</title>
        <authorList>
            <person name="Akparov Z."/>
            <person name="Amiraslanov A."/>
            <person name="Hajiyeva S."/>
            <person name="Abbasov M."/>
            <person name="Kaur K."/>
            <person name="Hamwieh A."/>
            <person name="Solovyev V."/>
            <person name="Salamov A."/>
            <person name="Braich B."/>
            <person name="Kosarev P."/>
            <person name="Mahmoud A."/>
            <person name="Hajiyev E."/>
            <person name="Babayeva S."/>
            <person name="Izzatullayeva V."/>
            <person name="Mammadov A."/>
            <person name="Mammadov A."/>
            <person name="Sharifova S."/>
            <person name="Ojaghi J."/>
            <person name="Eynullazada K."/>
            <person name="Bayramov B."/>
            <person name="Abdulazimova A."/>
            <person name="Shahmuradov I."/>
        </authorList>
    </citation>
    <scope>NUCLEOTIDE SEQUENCE [LARGE SCALE GENOMIC DNA]</scope>
    <source>
        <strain evidence="3">cv. AG2017</strain>
        <tissue evidence="2">Leaf</tissue>
    </source>
</reference>
<evidence type="ECO:0000256" key="1">
    <source>
        <dbReference type="SAM" id="Phobius"/>
    </source>
</evidence>
<accession>A0A2I0I0L3</accession>
<gene>
    <name evidence="2" type="ORF">CRG98_042099</name>
</gene>
<dbReference type="EMBL" id="PGOL01004378">
    <property type="protein sequence ID" value="PKI37501.1"/>
    <property type="molecule type" value="Genomic_DNA"/>
</dbReference>
<evidence type="ECO:0000313" key="2">
    <source>
        <dbReference type="EMBL" id="PKI37501.1"/>
    </source>
</evidence>
<keyword evidence="3" id="KW-1185">Reference proteome</keyword>
<feature type="transmembrane region" description="Helical" evidence="1">
    <location>
        <begin position="72"/>
        <end position="90"/>
    </location>
</feature>
<keyword evidence="1" id="KW-0472">Membrane</keyword>
<comment type="caution">
    <text evidence="2">The sequence shown here is derived from an EMBL/GenBank/DDBJ whole genome shotgun (WGS) entry which is preliminary data.</text>
</comment>
<keyword evidence="1" id="KW-1133">Transmembrane helix</keyword>
<keyword evidence="1" id="KW-0812">Transmembrane</keyword>
<name>A0A2I0I0L3_PUNGR</name>
<evidence type="ECO:0000313" key="3">
    <source>
        <dbReference type="Proteomes" id="UP000233551"/>
    </source>
</evidence>
<feature type="transmembrane region" description="Helical" evidence="1">
    <location>
        <begin position="41"/>
        <end position="60"/>
    </location>
</feature>
<organism evidence="2 3">
    <name type="scientific">Punica granatum</name>
    <name type="common">Pomegranate</name>
    <dbReference type="NCBI Taxonomy" id="22663"/>
    <lineage>
        <taxon>Eukaryota</taxon>
        <taxon>Viridiplantae</taxon>
        <taxon>Streptophyta</taxon>
        <taxon>Embryophyta</taxon>
        <taxon>Tracheophyta</taxon>
        <taxon>Spermatophyta</taxon>
        <taxon>Magnoliopsida</taxon>
        <taxon>eudicotyledons</taxon>
        <taxon>Gunneridae</taxon>
        <taxon>Pentapetalae</taxon>
        <taxon>rosids</taxon>
        <taxon>malvids</taxon>
        <taxon>Myrtales</taxon>
        <taxon>Lythraceae</taxon>
        <taxon>Punica</taxon>
    </lineage>
</organism>
<proteinExistence type="predicted"/>
<dbReference type="Proteomes" id="UP000233551">
    <property type="component" value="Unassembled WGS sequence"/>
</dbReference>
<dbReference type="AlphaFoldDB" id="A0A2I0I0L3"/>
<protein>
    <submittedName>
        <fullName evidence="2">Uncharacterized protein</fullName>
    </submittedName>
</protein>